<comment type="similarity">
    <text evidence="2">Belongs to the bacterial solute-binding protein 1 family.</text>
</comment>
<keyword evidence="4" id="KW-0732">Signal</keyword>
<reference evidence="5 6" key="1">
    <citation type="submission" date="2020-02" db="EMBL/GenBank/DDBJ databases">
        <authorList>
            <person name="Khan S.A."/>
            <person name="Jeon C.O."/>
            <person name="Chun B.H."/>
        </authorList>
    </citation>
    <scope>NUCLEOTIDE SEQUENCE [LARGE SCALE GENOMIC DNA]</scope>
    <source>
        <strain evidence="5 6">H239</strain>
    </source>
</reference>
<dbReference type="Pfam" id="PF01547">
    <property type="entry name" value="SBP_bac_1"/>
    <property type="match status" value="1"/>
</dbReference>
<evidence type="ECO:0000256" key="1">
    <source>
        <dbReference type="ARBA" id="ARBA00004418"/>
    </source>
</evidence>
<evidence type="ECO:0000256" key="4">
    <source>
        <dbReference type="SAM" id="SignalP"/>
    </source>
</evidence>
<dbReference type="InterPro" id="IPR010916">
    <property type="entry name" value="TonB_box_CS"/>
</dbReference>
<name>A0A6M1SQD8_9HYPH</name>
<dbReference type="EMBL" id="JAALFG010000003">
    <property type="protein sequence ID" value="NGP18776.1"/>
    <property type="molecule type" value="Genomic_DNA"/>
</dbReference>
<dbReference type="GO" id="GO:0042597">
    <property type="term" value="C:periplasmic space"/>
    <property type="evidence" value="ECO:0007669"/>
    <property type="project" value="UniProtKB-SubCell"/>
</dbReference>
<evidence type="ECO:0000256" key="2">
    <source>
        <dbReference type="ARBA" id="ARBA00008520"/>
    </source>
</evidence>
<dbReference type="InterPro" id="IPR006059">
    <property type="entry name" value="SBP"/>
</dbReference>
<comment type="caution">
    <text evidence="5">The sequence shown here is derived from an EMBL/GenBank/DDBJ whole genome shotgun (WGS) entry which is preliminary data.</text>
</comment>
<accession>A0A6M1SQD8</accession>
<dbReference type="SUPFAM" id="SSF53850">
    <property type="entry name" value="Periplasmic binding protein-like II"/>
    <property type="match status" value="1"/>
</dbReference>
<feature type="chain" id="PRO_5026981190" evidence="4">
    <location>
        <begin position="22"/>
        <end position="409"/>
    </location>
</feature>
<dbReference type="PANTHER" id="PTHR43649:SF14">
    <property type="entry name" value="BLR3389 PROTEIN"/>
    <property type="match status" value="1"/>
</dbReference>
<reference evidence="5 6" key="2">
    <citation type="submission" date="2020-03" db="EMBL/GenBank/DDBJ databases">
        <title>Devosia chinhatensis sp. nov., isolated from a hexachlorocyclohexane (HCH) dump site in India.</title>
        <authorList>
            <person name="Kumar M."/>
            <person name="Lal R."/>
        </authorList>
    </citation>
    <scope>NUCLEOTIDE SEQUENCE [LARGE SCALE GENOMIC DNA]</scope>
    <source>
        <strain evidence="5 6">H239</strain>
    </source>
</reference>
<proteinExistence type="inferred from homology"/>
<dbReference type="Gene3D" id="3.40.190.10">
    <property type="entry name" value="Periplasmic binding protein-like II"/>
    <property type="match status" value="1"/>
</dbReference>
<comment type="subcellular location">
    <subcellularLocation>
        <location evidence="1">Periplasm</location>
    </subcellularLocation>
</comment>
<dbReference type="Proteomes" id="UP000474802">
    <property type="component" value="Unassembled WGS sequence"/>
</dbReference>
<dbReference type="PANTHER" id="PTHR43649">
    <property type="entry name" value="ARABINOSE-BINDING PROTEIN-RELATED"/>
    <property type="match status" value="1"/>
</dbReference>
<evidence type="ECO:0000313" key="6">
    <source>
        <dbReference type="Proteomes" id="UP000474802"/>
    </source>
</evidence>
<evidence type="ECO:0000256" key="3">
    <source>
        <dbReference type="ARBA" id="ARBA00022764"/>
    </source>
</evidence>
<dbReference type="RefSeq" id="WP_164535022.1">
    <property type="nucleotide sequence ID" value="NZ_JAALFG010000003.1"/>
</dbReference>
<keyword evidence="3" id="KW-0574">Periplasm</keyword>
<gene>
    <name evidence="5" type="ORF">G5575_14905</name>
</gene>
<keyword evidence="6" id="KW-1185">Reference proteome</keyword>
<protein>
    <submittedName>
        <fullName evidence="5">Extracellular solute-binding protein</fullName>
    </submittedName>
</protein>
<dbReference type="AlphaFoldDB" id="A0A6M1SQD8"/>
<evidence type="ECO:0000313" key="5">
    <source>
        <dbReference type="EMBL" id="NGP18776.1"/>
    </source>
</evidence>
<dbReference type="InterPro" id="IPR050490">
    <property type="entry name" value="Bact_solute-bd_prot1"/>
</dbReference>
<dbReference type="PROSITE" id="PS00430">
    <property type="entry name" value="TONB_DEPENDENT_REC_1"/>
    <property type="match status" value="1"/>
</dbReference>
<sequence length="409" mass="42532">MRLTTFALAGFSLCLTGQAFAECGIESGSVRILSNDFPALRAVETAAAECASDSVTVTANATTEHKNLQVPALTTNPAEYSVAIVANGSIVPLLNEGLVRPLNELVEQYGQDLDPSQLITIDGNIMAVAFMANAQHLYYRADLLEEAGVEPPTSYEEVVAAAQAIKDAGLSEIQWAGTFGAGYDLGQEFINMYLGMGGGLFDGGSATASVNNETGVAALEQLKALTPFMIPEYLSTDANTVQADWEAGRTAMMVLWGSRAAGILDDTGAAEGVVENTRLAAAPTAGGTAPATTLFWDGFTIAKNVSDEDAEASFRAMMHALSTDMANANAEAATWLIPGATETDASIGTKASANAGAIAYPMLPQMSLLHTALGAELPQFFQGSKSAEEALADAEAAYTAAARQAGYLQ</sequence>
<organism evidence="5 6">
    <name type="scientific">Devosia aurantiaca</name>
    <dbReference type="NCBI Taxonomy" id="2714858"/>
    <lineage>
        <taxon>Bacteria</taxon>
        <taxon>Pseudomonadati</taxon>
        <taxon>Pseudomonadota</taxon>
        <taxon>Alphaproteobacteria</taxon>
        <taxon>Hyphomicrobiales</taxon>
        <taxon>Devosiaceae</taxon>
        <taxon>Devosia</taxon>
    </lineage>
</organism>
<feature type="signal peptide" evidence="4">
    <location>
        <begin position="1"/>
        <end position="21"/>
    </location>
</feature>